<gene>
    <name evidence="1" type="ORF">HGQ98_10780</name>
</gene>
<evidence type="ECO:0000313" key="1">
    <source>
        <dbReference type="EMBL" id="NMU90306.1"/>
    </source>
</evidence>
<proteinExistence type="predicted"/>
<comment type="caution">
    <text evidence="1">The sequence shown here is derived from an EMBL/GenBank/DDBJ whole genome shotgun (WGS) entry which is preliminary data.</text>
</comment>
<dbReference type="Proteomes" id="UP000542405">
    <property type="component" value="Unassembled WGS sequence"/>
</dbReference>
<protein>
    <submittedName>
        <fullName evidence="1">Uncharacterized protein</fullName>
    </submittedName>
</protein>
<dbReference type="AlphaFoldDB" id="A0A848NFQ5"/>
<reference evidence="1 2" key="1">
    <citation type="submission" date="2020-04" db="EMBL/GenBank/DDBJ databases">
        <title>Achromobacter ruhlandii genome sequencing and assembly.</title>
        <authorList>
            <person name="Martins R.C.R."/>
            <person name="Perdigao-Neto L.V."/>
            <person name="Levin A.S.S."/>
            <person name="Costa S.F."/>
        </authorList>
    </citation>
    <scope>NUCLEOTIDE SEQUENCE [LARGE SCALE GENOMIC DNA]</scope>
    <source>
        <strain evidence="1 2">9035ralo</strain>
    </source>
</reference>
<dbReference type="EMBL" id="JABBZE010000090">
    <property type="protein sequence ID" value="NMU90306.1"/>
    <property type="molecule type" value="Genomic_DNA"/>
</dbReference>
<accession>A0A848NFQ5</accession>
<name>A0A848NFQ5_9BURK</name>
<sequence>MTACPNCQVQSSPPALLAGKHVEIFYHADEFAVVDLGGSTVYIEIFQFAEPVTAK</sequence>
<organism evidence="1 2">
    <name type="scientific">Achromobacter ruhlandii</name>
    <dbReference type="NCBI Taxonomy" id="72557"/>
    <lineage>
        <taxon>Bacteria</taxon>
        <taxon>Pseudomonadati</taxon>
        <taxon>Pseudomonadota</taxon>
        <taxon>Betaproteobacteria</taxon>
        <taxon>Burkholderiales</taxon>
        <taxon>Alcaligenaceae</taxon>
        <taxon>Achromobacter</taxon>
    </lineage>
</organism>
<dbReference type="RefSeq" id="WP_169536479.1">
    <property type="nucleotide sequence ID" value="NZ_JABBZE010000090.1"/>
</dbReference>
<evidence type="ECO:0000313" key="2">
    <source>
        <dbReference type="Proteomes" id="UP000542405"/>
    </source>
</evidence>